<organism evidence="1 2">
    <name type="scientific">Fusarium venenatum</name>
    <dbReference type="NCBI Taxonomy" id="56646"/>
    <lineage>
        <taxon>Eukaryota</taxon>
        <taxon>Fungi</taxon>
        <taxon>Dikarya</taxon>
        <taxon>Ascomycota</taxon>
        <taxon>Pezizomycotina</taxon>
        <taxon>Sordariomycetes</taxon>
        <taxon>Hypocreomycetidae</taxon>
        <taxon>Hypocreales</taxon>
        <taxon>Nectriaceae</taxon>
        <taxon>Fusarium</taxon>
    </lineage>
</organism>
<reference evidence="2" key="1">
    <citation type="submission" date="2014-10" db="EMBL/GenBank/DDBJ databases">
        <authorList>
            <person name="King R."/>
        </authorList>
    </citation>
    <scope>NUCLEOTIDE SEQUENCE [LARGE SCALE GENOMIC DNA]</scope>
    <source>
        <strain evidence="2">A3/5</strain>
    </source>
</reference>
<evidence type="ECO:0000313" key="2">
    <source>
        <dbReference type="Proteomes" id="UP000245910"/>
    </source>
</evidence>
<keyword evidence="2" id="KW-1185">Reference proteome</keyword>
<dbReference type="AlphaFoldDB" id="A0A2L2SUE4"/>
<accession>A0A2L2SUE4</accession>
<proteinExistence type="predicted"/>
<dbReference type="EMBL" id="LN649230">
    <property type="protein sequence ID" value="CEI61062.1"/>
    <property type="molecule type" value="Genomic_DNA"/>
</dbReference>
<protein>
    <submittedName>
        <fullName evidence="1">Uncharacterized protein</fullName>
    </submittedName>
</protein>
<name>A0A2L2SUE4_9HYPO</name>
<evidence type="ECO:0000313" key="1">
    <source>
        <dbReference type="EMBL" id="CEI61062.1"/>
    </source>
</evidence>
<sequence>MAGYFGVALIPVPNAMYQGWFHGGKSSTDATTARALLEGDSAVLAIGSAQLSVPQVSLASPTEGDSGFKSDVVAMILAEAVLAAIAARKTVSAE</sequence>
<dbReference type="Proteomes" id="UP000245910">
    <property type="component" value="Chromosome II"/>
</dbReference>